<proteinExistence type="predicted"/>
<reference evidence="3 4" key="1">
    <citation type="journal article" date="2013" name="Chin. Sci. Bull.">
        <title>Genome survey uncovers the secrets of sex and lifestyle in caterpillar fungus.</title>
        <authorList>
            <person name="Hu X."/>
            <person name="Zhang Y."/>
            <person name="Xiao G."/>
            <person name="Zheng P."/>
            <person name="Xia Y."/>
            <person name="Zhang X."/>
            <person name="St Leger R.J."/>
            <person name="Liu X."/>
            <person name="Wang C."/>
        </authorList>
    </citation>
    <scope>NUCLEOTIDE SEQUENCE [LARGE SCALE GENOMIC DNA]</scope>
    <source>
        <strain evidence="4">Co18 / CGMCC 3.14243</strain>
        <tissue evidence="3">Fruit-body</tissue>
    </source>
</reference>
<evidence type="ECO:0000313" key="3">
    <source>
        <dbReference type="EMBL" id="EQL02434.1"/>
    </source>
</evidence>
<evidence type="ECO:0000313" key="4">
    <source>
        <dbReference type="Proteomes" id="UP000019374"/>
    </source>
</evidence>
<dbReference type="AlphaFoldDB" id="T5AIK6"/>
<keyword evidence="2" id="KW-0732">Signal</keyword>
<dbReference type="HOGENOM" id="CLU_1235354_0_0_1"/>
<evidence type="ECO:0000256" key="1">
    <source>
        <dbReference type="SAM" id="MobiDB-lite"/>
    </source>
</evidence>
<sequence length="224" mass="22918">MHPSTVLLALVGTAASANLANQLANQFTALLMSPPFPVAAVVQRIVTFQVPAADRNLGRRSDESCTDAAKEVLSKMSRGLSPIVKPTLVSKLSSYLDDHPEITKTAAGSDRCDPPAGPSVSGTLGSEVTRAKESLASFWSSLTPDLQSMWSQCSTIDSVSSAFVSSIGVCPSILADITGRPTGKPGQPGQPTGAAQTQKAAAPRETGVAMAALGVAAMAVAALN</sequence>
<protein>
    <submittedName>
        <fullName evidence="3">Uncharacterized protein</fullName>
    </submittedName>
</protein>
<evidence type="ECO:0000256" key="2">
    <source>
        <dbReference type="SAM" id="SignalP"/>
    </source>
</evidence>
<organism evidence="3 4">
    <name type="scientific">Ophiocordyceps sinensis (strain Co18 / CGMCC 3.14243)</name>
    <name type="common">Yarsagumba caterpillar fungus</name>
    <name type="synonym">Hirsutella sinensis</name>
    <dbReference type="NCBI Taxonomy" id="911162"/>
    <lineage>
        <taxon>Eukaryota</taxon>
        <taxon>Fungi</taxon>
        <taxon>Dikarya</taxon>
        <taxon>Ascomycota</taxon>
        <taxon>Pezizomycotina</taxon>
        <taxon>Sordariomycetes</taxon>
        <taxon>Hypocreomycetidae</taxon>
        <taxon>Hypocreales</taxon>
        <taxon>Ophiocordycipitaceae</taxon>
        <taxon>Ophiocordyceps</taxon>
    </lineage>
</organism>
<feature type="signal peptide" evidence="2">
    <location>
        <begin position="1"/>
        <end position="16"/>
    </location>
</feature>
<name>T5AIK6_OPHSC</name>
<accession>T5AIK6</accession>
<dbReference type="OrthoDB" id="10452242at2759"/>
<feature type="chain" id="PRO_5004605929" evidence="2">
    <location>
        <begin position="17"/>
        <end position="224"/>
    </location>
</feature>
<feature type="region of interest" description="Disordered" evidence="1">
    <location>
        <begin position="179"/>
        <end position="200"/>
    </location>
</feature>
<gene>
    <name evidence="3" type="ORF">OCS_01846</name>
</gene>
<dbReference type="Proteomes" id="UP000019374">
    <property type="component" value="Unassembled WGS sequence"/>
</dbReference>
<feature type="compositionally biased region" description="Low complexity" evidence="1">
    <location>
        <begin position="179"/>
        <end position="198"/>
    </location>
</feature>
<dbReference type="EMBL" id="KE652309">
    <property type="protein sequence ID" value="EQL02434.1"/>
    <property type="molecule type" value="Genomic_DNA"/>
</dbReference>
<feature type="region of interest" description="Disordered" evidence="1">
    <location>
        <begin position="104"/>
        <end position="124"/>
    </location>
</feature>